<accession>A0A4D9E1N4</accession>
<reference evidence="1 2" key="2">
    <citation type="submission" date="2019-04" db="EMBL/GenBank/DDBJ databases">
        <title>The genome sequence of big-headed turtle.</title>
        <authorList>
            <person name="Gong S."/>
        </authorList>
    </citation>
    <scope>NUCLEOTIDE SEQUENCE [LARGE SCALE GENOMIC DNA]</scope>
    <source>
        <strain evidence="1">DO16091913</strain>
        <tissue evidence="1">Muscle</tissue>
    </source>
</reference>
<dbReference type="EMBL" id="QXTE01000159">
    <property type="protein sequence ID" value="TFK03337.1"/>
    <property type="molecule type" value="Genomic_DNA"/>
</dbReference>
<protein>
    <submittedName>
        <fullName evidence="1">Uncharacterized protein</fullName>
    </submittedName>
</protein>
<name>A0A4D9E1N4_9SAUR</name>
<evidence type="ECO:0000313" key="1">
    <source>
        <dbReference type="EMBL" id="TFK03337.1"/>
    </source>
</evidence>
<keyword evidence="2" id="KW-1185">Reference proteome</keyword>
<proteinExistence type="predicted"/>
<sequence>MVLFNVNKGISICHNDIKNVNSKVWSEEATCMWPRKGRREKFKDQLLYNPLTNIKSQWRGGDILAKVVWYSALQTGVFKDHLSPQEGTTFFSDLYWWNTIEFKGPCNYVVQRGIWPSI</sequence>
<organism evidence="1 2">
    <name type="scientific">Platysternon megacephalum</name>
    <name type="common">big-headed turtle</name>
    <dbReference type="NCBI Taxonomy" id="55544"/>
    <lineage>
        <taxon>Eukaryota</taxon>
        <taxon>Metazoa</taxon>
        <taxon>Chordata</taxon>
        <taxon>Craniata</taxon>
        <taxon>Vertebrata</taxon>
        <taxon>Euteleostomi</taxon>
        <taxon>Archelosauria</taxon>
        <taxon>Testudinata</taxon>
        <taxon>Testudines</taxon>
        <taxon>Cryptodira</taxon>
        <taxon>Durocryptodira</taxon>
        <taxon>Testudinoidea</taxon>
        <taxon>Platysternidae</taxon>
        <taxon>Platysternon</taxon>
    </lineage>
</organism>
<dbReference type="AlphaFoldDB" id="A0A4D9E1N4"/>
<gene>
    <name evidence="1" type="ORF">DR999_PMT14207</name>
</gene>
<evidence type="ECO:0000313" key="2">
    <source>
        <dbReference type="Proteomes" id="UP000297703"/>
    </source>
</evidence>
<dbReference type="Proteomes" id="UP000297703">
    <property type="component" value="Unassembled WGS sequence"/>
</dbReference>
<reference evidence="1 2" key="1">
    <citation type="submission" date="2019-04" db="EMBL/GenBank/DDBJ databases">
        <title>Draft genome of the big-headed turtle Platysternon megacephalum.</title>
        <authorList>
            <person name="Gong S."/>
        </authorList>
    </citation>
    <scope>NUCLEOTIDE SEQUENCE [LARGE SCALE GENOMIC DNA]</scope>
    <source>
        <strain evidence="1">DO16091913</strain>
        <tissue evidence="1">Muscle</tissue>
    </source>
</reference>
<comment type="caution">
    <text evidence="1">The sequence shown here is derived from an EMBL/GenBank/DDBJ whole genome shotgun (WGS) entry which is preliminary data.</text>
</comment>